<evidence type="ECO:0000313" key="1">
    <source>
        <dbReference type="EMBL" id="TGB10398.1"/>
    </source>
</evidence>
<dbReference type="Proteomes" id="UP000297521">
    <property type="component" value="Unassembled WGS sequence"/>
</dbReference>
<accession>A0AAX2STY2</accession>
<dbReference type="EMBL" id="SRKR01000014">
    <property type="protein sequence ID" value="TGB10398.1"/>
    <property type="molecule type" value="Genomic_DNA"/>
</dbReference>
<gene>
    <name evidence="1" type="ORF">E5F87_08065</name>
</gene>
<name>A0AAX2STY2_LIMRT</name>
<protein>
    <submittedName>
        <fullName evidence="1">Uncharacterized protein</fullName>
    </submittedName>
</protein>
<organism evidence="1 2">
    <name type="scientific">Limosilactobacillus reuteri</name>
    <name type="common">Lactobacillus reuteri</name>
    <dbReference type="NCBI Taxonomy" id="1598"/>
    <lineage>
        <taxon>Bacteria</taxon>
        <taxon>Bacillati</taxon>
        <taxon>Bacillota</taxon>
        <taxon>Bacilli</taxon>
        <taxon>Lactobacillales</taxon>
        <taxon>Lactobacillaceae</taxon>
        <taxon>Limosilactobacillus</taxon>
    </lineage>
</organism>
<dbReference type="RefSeq" id="WP_167810146.1">
    <property type="nucleotide sequence ID" value="NZ_SRKR01000014.1"/>
</dbReference>
<comment type="caution">
    <text evidence="1">The sequence shown here is derived from an EMBL/GenBank/DDBJ whole genome shotgun (WGS) entry which is preliminary data.</text>
</comment>
<proteinExistence type="predicted"/>
<reference evidence="1" key="2">
    <citation type="submission" date="2019-04" db="EMBL/GenBank/DDBJ databases">
        <authorList>
            <person name="Bisanz J.E."/>
            <person name="Chagwedera N.D."/>
            <person name="Chawla A."/>
            <person name="Turnbaugh P.J."/>
        </authorList>
    </citation>
    <scope>NUCLEOTIDE SEQUENCE</scope>
    <source>
        <strain evidence="1">I8-5</strain>
    </source>
</reference>
<dbReference type="AlphaFoldDB" id="A0AAX2STY2"/>
<reference evidence="1" key="1">
    <citation type="journal article" date="2019" name="Cell Metab.">
        <title>Nutrient sensing in CD11c cells alters the gut microbiome to regulate food intake and body mass.</title>
        <authorList>
            <person name="Chagwedera N.D."/>
            <person name="Ang Q.Y."/>
            <person name="Bisanz J.E."/>
            <person name="Leong Y.A."/>
            <person name="Ganeshan K."/>
            <person name="Cai J."/>
            <person name="Patterson A.D."/>
            <person name="Turnbaugh P.J."/>
            <person name="Chawla A."/>
        </authorList>
    </citation>
    <scope>NUCLEOTIDE SEQUENCE</scope>
    <source>
        <strain evidence="1">I8-5</strain>
    </source>
</reference>
<sequence length="97" mass="11542">MVYNIWKDPEEDMERTAIDHYFDDLVGNGVMRDYHDLIIEGLISQEAIKIPLMKELQKSYDVDMNNVGNINYFQQQFTERMKQFGFNLGKDIRQTKC</sequence>
<evidence type="ECO:0000313" key="2">
    <source>
        <dbReference type="Proteomes" id="UP000297521"/>
    </source>
</evidence>